<dbReference type="Gene3D" id="3.10.180.10">
    <property type="entry name" value="2,3-Dihydroxybiphenyl 1,2-Dioxygenase, domain 1"/>
    <property type="match status" value="1"/>
</dbReference>
<gene>
    <name evidence="1" type="ORF">KK097_08885</name>
</gene>
<accession>A0ABS5VEJ9</accession>
<sequence length="236" mass="24923">MDIRQVQLATRSLADTARFYERLGCPVEVDEADAGPDPAAVVRVVVGSSLLVFRELSEMTGALHLAITIPTGTFDAAKAWIAGLTTVLGTDDQDEFEGPPNWNSRSVYFEGPDQQLLELIERRDLSAGAHVGRDGDGDGDYGDGAGIPLVSVSEVGVPVPDVLRAVEALRRAGLVPYANPPGESFAAVGDVDGLVILVSPERRWFPTGDRSPSSAPVVIDLGLPAPLALTEGVLLR</sequence>
<evidence type="ECO:0008006" key="3">
    <source>
        <dbReference type="Google" id="ProtNLM"/>
    </source>
</evidence>
<name>A0ABS5VEJ9_9MICO</name>
<reference evidence="1 2" key="1">
    <citation type="submission" date="2021-05" db="EMBL/GenBank/DDBJ databases">
        <title>Whole genome sequence of Curtobacterium flaccumfaciens pv. flaccumfaciens strain CFBP 8819.</title>
        <authorList>
            <person name="Osdaghi E."/>
            <person name="Taghouti G."/>
            <person name="Portier P."/>
            <person name="Fazliarab A."/>
            <person name="Taghavi S.M."/>
            <person name="Briand M."/>
            <person name="Le-Saux M."/>
            <person name="Jacques M.-A."/>
        </authorList>
    </citation>
    <scope>NUCLEOTIDE SEQUENCE [LARGE SCALE GENOMIC DNA]</scope>
    <source>
        <strain evidence="1 2">CFBP 8819</strain>
    </source>
</reference>
<organism evidence="1 2">
    <name type="scientific">Curtobacterium aurantiacum</name>
    <dbReference type="NCBI Taxonomy" id="3236919"/>
    <lineage>
        <taxon>Bacteria</taxon>
        <taxon>Bacillati</taxon>
        <taxon>Actinomycetota</taxon>
        <taxon>Actinomycetes</taxon>
        <taxon>Micrococcales</taxon>
        <taxon>Microbacteriaceae</taxon>
        <taxon>Curtobacterium</taxon>
    </lineage>
</organism>
<dbReference type="Proteomes" id="UP001519641">
    <property type="component" value="Unassembled WGS sequence"/>
</dbReference>
<evidence type="ECO:0000313" key="2">
    <source>
        <dbReference type="Proteomes" id="UP001519641"/>
    </source>
</evidence>
<dbReference type="InterPro" id="IPR029068">
    <property type="entry name" value="Glyas_Bleomycin-R_OHBP_Dase"/>
</dbReference>
<keyword evidence="2" id="KW-1185">Reference proteome</keyword>
<dbReference type="SUPFAM" id="SSF54593">
    <property type="entry name" value="Glyoxalase/Bleomycin resistance protein/Dihydroxybiphenyl dioxygenase"/>
    <property type="match status" value="1"/>
</dbReference>
<comment type="caution">
    <text evidence="1">The sequence shown here is derived from an EMBL/GenBank/DDBJ whole genome shotgun (WGS) entry which is preliminary data.</text>
</comment>
<dbReference type="EMBL" id="JAHEWS010000011">
    <property type="protein sequence ID" value="MBT1587926.1"/>
    <property type="molecule type" value="Genomic_DNA"/>
</dbReference>
<protein>
    <recommendedName>
        <fullName evidence="3">VOC domain-containing protein</fullName>
    </recommendedName>
</protein>
<proteinExistence type="predicted"/>
<dbReference type="CDD" id="cd06587">
    <property type="entry name" value="VOC"/>
    <property type="match status" value="1"/>
</dbReference>
<dbReference type="RefSeq" id="WP_214544386.1">
    <property type="nucleotide sequence ID" value="NZ_JAHEWS010000011.1"/>
</dbReference>
<evidence type="ECO:0000313" key="1">
    <source>
        <dbReference type="EMBL" id="MBT1587926.1"/>
    </source>
</evidence>